<dbReference type="SUPFAM" id="SSF55120">
    <property type="entry name" value="Pseudouridine synthase"/>
    <property type="match status" value="1"/>
</dbReference>
<evidence type="ECO:0000313" key="3">
    <source>
        <dbReference type="Proteomes" id="UP000633278"/>
    </source>
</evidence>
<dbReference type="GO" id="GO:0000455">
    <property type="term" value="P:enzyme-directed rRNA pseudouridine synthesis"/>
    <property type="evidence" value="ECO:0007669"/>
    <property type="project" value="TreeGrafter"/>
</dbReference>
<proteinExistence type="predicted"/>
<dbReference type="CDD" id="cd02869">
    <property type="entry name" value="PseudoU_synth_RluA_like"/>
    <property type="match status" value="1"/>
</dbReference>
<dbReference type="PANTHER" id="PTHR21600:SF89">
    <property type="entry name" value="RIBOSOMAL LARGE SUBUNIT PSEUDOURIDINE SYNTHASE A"/>
    <property type="match status" value="1"/>
</dbReference>
<protein>
    <submittedName>
        <fullName evidence="2">RNA pseudouridine synthase</fullName>
    </submittedName>
</protein>
<keyword evidence="3" id="KW-1185">Reference proteome</keyword>
<reference evidence="2" key="1">
    <citation type="journal article" date="2014" name="Int. J. Syst. Evol. Microbiol.">
        <title>Complete genome sequence of Corynebacterium casei LMG S-19264T (=DSM 44701T), isolated from a smear-ripened cheese.</title>
        <authorList>
            <consortium name="US DOE Joint Genome Institute (JGI-PGF)"/>
            <person name="Walter F."/>
            <person name="Albersmeier A."/>
            <person name="Kalinowski J."/>
            <person name="Ruckert C."/>
        </authorList>
    </citation>
    <scope>NUCLEOTIDE SEQUENCE</scope>
    <source>
        <strain evidence="2">CGMCC 1.15763</strain>
    </source>
</reference>
<evidence type="ECO:0000259" key="1">
    <source>
        <dbReference type="Pfam" id="PF00849"/>
    </source>
</evidence>
<dbReference type="Gene3D" id="3.30.2350.10">
    <property type="entry name" value="Pseudouridine synthase"/>
    <property type="match status" value="1"/>
</dbReference>
<dbReference type="InterPro" id="IPR020103">
    <property type="entry name" value="PsdUridine_synth_cat_dom_sf"/>
</dbReference>
<reference evidence="2" key="2">
    <citation type="submission" date="2020-09" db="EMBL/GenBank/DDBJ databases">
        <authorList>
            <person name="Sun Q."/>
            <person name="Zhou Y."/>
        </authorList>
    </citation>
    <scope>NUCLEOTIDE SEQUENCE</scope>
    <source>
        <strain evidence="2">CGMCC 1.15763</strain>
    </source>
</reference>
<dbReference type="InterPro" id="IPR006224">
    <property type="entry name" value="PsdUridine_synth_RluA-like_CS"/>
</dbReference>
<accession>A0A917MEZ4</accession>
<dbReference type="PROSITE" id="PS01129">
    <property type="entry name" value="PSI_RLU"/>
    <property type="match status" value="1"/>
</dbReference>
<sequence length="555" mass="63547">MGNHFQHFTSSITGIKLPEKFTYPFYYDPHPLCELAAKELQDYLTSQTDWEHNFGLNPQKEGTPLGKMFGVLVVENQNQELGYLAAVSGKLAATNEHQVFVPPVFDMLHQGSYFLKEEEKLNQINLEIETLEQNQTYKKLQAAYKKELIESQEDIAAKRLQGKEAKINRDQRRQKGKQHLSTEAHQELCEVLAKESLESKYFLNNVIRYWEHRLAAAQNAVSVYDDRLNELKAERKEKSGNLQNFLFEQYQFLNADGKVKNLLNLFENQKPPAGAGECAVPKLLQYAFEKKLKPIAMAEFWWGQSPNTEIRKHQHFYPACQGKCKPILTHMLKGLEVDTNPLLQNPAVGKEIEIVFEDDVMLIVNKPAEFLSVPGIVIQDSVYSRIKKQYPEATGALIVHRLDMSTSGLLILAKTKEANKQLQEQFISKSIKKRYVAVLDGMIEGNKGKISLPLRVDLDDRPRQLVCFEHGKPATTYWEKIDEKDGKTRVYLYPISGRTHQLRMHTSHILGLNTAIVGDDLYGSKADRLHLHAESIEFTHPTSLEKMRIKIAPEF</sequence>
<dbReference type="Proteomes" id="UP000633278">
    <property type="component" value="Unassembled WGS sequence"/>
</dbReference>
<dbReference type="InterPro" id="IPR050188">
    <property type="entry name" value="RluA_PseudoU_synthase"/>
</dbReference>
<dbReference type="AlphaFoldDB" id="A0A917MEZ4"/>
<evidence type="ECO:0000313" key="2">
    <source>
        <dbReference type="EMBL" id="GGG94948.1"/>
    </source>
</evidence>
<dbReference type="RefSeq" id="WP_229664898.1">
    <property type="nucleotide sequence ID" value="NZ_BMJW01000001.1"/>
</dbReference>
<dbReference type="Pfam" id="PF00849">
    <property type="entry name" value="PseudoU_synth_2"/>
    <property type="match status" value="1"/>
</dbReference>
<dbReference type="EMBL" id="BMJW01000001">
    <property type="protein sequence ID" value="GGG94948.1"/>
    <property type="molecule type" value="Genomic_DNA"/>
</dbReference>
<dbReference type="GO" id="GO:0003723">
    <property type="term" value="F:RNA binding"/>
    <property type="evidence" value="ECO:0007669"/>
    <property type="project" value="InterPro"/>
</dbReference>
<name>A0A917MEZ4_9FLAO</name>
<gene>
    <name evidence="2" type="ORF">GCM10011416_10480</name>
</gene>
<comment type="caution">
    <text evidence="2">The sequence shown here is derived from an EMBL/GenBank/DDBJ whole genome shotgun (WGS) entry which is preliminary data.</text>
</comment>
<feature type="domain" description="Pseudouridine synthase RsuA/RluA-like" evidence="1">
    <location>
        <begin position="361"/>
        <end position="508"/>
    </location>
</feature>
<organism evidence="2 3">
    <name type="scientific">Polaribacter pacificus</name>
    <dbReference type="NCBI Taxonomy" id="1775173"/>
    <lineage>
        <taxon>Bacteria</taxon>
        <taxon>Pseudomonadati</taxon>
        <taxon>Bacteroidota</taxon>
        <taxon>Flavobacteriia</taxon>
        <taxon>Flavobacteriales</taxon>
        <taxon>Flavobacteriaceae</taxon>
    </lineage>
</organism>
<dbReference type="GO" id="GO:0009982">
    <property type="term" value="F:pseudouridine synthase activity"/>
    <property type="evidence" value="ECO:0007669"/>
    <property type="project" value="InterPro"/>
</dbReference>
<dbReference type="InterPro" id="IPR006145">
    <property type="entry name" value="PsdUridine_synth_RsuA/RluA"/>
</dbReference>
<dbReference type="PANTHER" id="PTHR21600">
    <property type="entry name" value="MITOCHONDRIAL RNA PSEUDOURIDINE SYNTHASE"/>
    <property type="match status" value="1"/>
</dbReference>
<dbReference type="GO" id="GO:0140098">
    <property type="term" value="F:catalytic activity, acting on RNA"/>
    <property type="evidence" value="ECO:0007669"/>
    <property type="project" value="UniProtKB-ARBA"/>
</dbReference>